<name>A0ABU8UC58_9ACTN</name>
<sequence length="166" mass="18247">MKADGKDDVKAALTVDGYQRLTALIESAWQELQAGDAGRRDHCLEVVSDVLETGHLTQDDAERAVARLVPVALSDEGHTVRESALHAIFTGSTRYRFPYRVVEPLADGVDRFERVLLGYVLGILCDTYDQAALPIIERFLDHPHPEVRKEAAEAAGELRAAGRGPE</sequence>
<proteinExistence type="predicted"/>
<protein>
    <recommendedName>
        <fullName evidence="3">HEAT repeat domain-containing protein</fullName>
    </recommendedName>
</protein>
<accession>A0ABU8UC58</accession>
<dbReference type="InterPro" id="IPR011989">
    <property type="entry name" value="ARM-like"/>
</dbReference>
<evidence type="ECO:0000313" key="1">
    <source>
        <dbReference type="EMBL" id="MEJ8645482.1"/>
    </source>
</evidence>
<dbReference type="SUPFAM" id="SSF48371">
    <property type="entry name" value="ARM repeat"/>
    <property type="match status" value="1"/>
</dbReference>
<evidence type="ECO:0008006" key="3">
    <source>
        <dbReference type="Google" id="ProtNLM"/>
    </source>
</evidence>
<dbReference type="Gene3D" id="1.25.10.10">
    <property type="entry name" value="Leucine-rich Repeat Variant"/>
    <property type="match status" value="1"/>
</dbReference>
<keyword evidence="2" id="KW-1185">Reference proteome</keyword>
<dbReference type="InterPro" id="IPR016024">
    <property type="entry name" value="ARM-type_fold"/>
</dbReference>
<dbReference type="EMBL" id="JBBKAM010000004">
    <property type="protein sequence ID" value="MEJ8645482.1"/>
    <property type="molecule type" value="Genomic_DNA"/>
</dbReference>
<reference evidence="1 2" key="1">
    <citation type="submission" date="2024-03" db="EMBL/GenBank/DDBJ databases">
        <title>Novel Streptomyces species of biotechnological and ecological value are a feature of Machair soil.</title>
        <authorList>
            <person name="Prole J.R."/>
            <person name="Goodfellow M."/>
            <person name="Allenby N."/>
            <person name="Ward A.C."/>
        </authorList>
    </citation>
    <scope>NUCLEOTIDE SEQUENCE [LARGE SCALE GENOMIC DNA]</scope>
    <source>
        <strain evidence="1 2">MS1.HAVA.3</strain>
    </source>
</reference>
<organism evidence="1 2">
    <name type="scientific">Streptomyces caledonius</name>
    <dbReference type="NCBI Taxonomy" id="3134107"/>
    <lineage>
        <taxon>Bacteria</taxon>
        <taxon>Bacillati</taxon>
        <taxon>Actinomycetota</taxon>
        <taxon>Actinomycetes</taxon>
        <taxon>Kitasatosporales</taxon>
        <taxon>Streptomycetaceae</taxon>
        <taxon>Streptomyces</taxon>
    </lineage>
</organism>
<comment type="caution">
    <text evidence="1">The sequence shown here is derived from an EMBL/GenBank/DDBJ whole genome shotgun (WGS) entry which is preliminary data.</text>
</comment>
<gene>
    <name evidence="1" type="ORF">WKI68_38150</name>
</gene>
<dbReference type="Proteomes" id="UP001382904">
    <property type="component" value="Unassembled WGS sequence"/>
</dbReference>
<evidence type="ECO:0000313" key="2">
    <source>
        <dbReference type="Proteomes" id="UP001382904"/>
    </source>
</evidence>